<keyword evidence="11" id="KW-0119">Carbohydrate metabolism</keyword>
<dbReference type="SUPFAM" id="SSF51011">
    <property type="entry name" value="Glycosyl hydrolase domain"/>
    <property type="match status" value="1"/>
</dbReference>
<dbReference type="Gene3D" id="2.60.40.1180">
    <property type="entry name" value="Golgi alpha-mannosidase II"/>
    <property type="match status" value="1"/>
</dbReference>
<dbReference type="PANTHER" id="PTHR10357">
    <property type="entry name" value="ALPHA-AMYLASE FAMILY MEMBER"/>
    <property type="match status" value="1"/>
</dbReference>
<gene>
    <name evidence="15" type="ORF">QBC37DRAFT_59748</name>
</gene>
<evidence type="ECO:0000256" key="2">
    <source>
        <dbReference type="ARBA" id="ARBA00001913"/>
    </source>
</evidence>
<keyword evidence="9" id="KW-1015">Disulfide bond</keyword>
<dbReference type="Pfam" id="PF09260">
    <property type="entry name" value="A_amylase_dom_C"/>
    <property type="match status" value="1"/>
</dbReference>
<dbReference type="InterPro" id="IPR006047">
    <property type="entry name" value="GH13_cat_dom"/>
</dbReference>
<dbReference type="PROSITE" id="PS51166">
    <property type="entry name" value="CBM20"/>
    <property type="match status" value="1"/>
</dbReference>
<evidence type="ECO:0000256" key="8">
    <source>
        <dbReference type="ARBA" id="ARBA00022837"/>
    </source>
</evidence>
<dbReference type="GO" id="GO:0004556">
    <property type="term" value="F:alpha-amylase activity"/>
    <property type="evidence" value="ECO:0007669"/>
    <property type="project" value="UniProtKB-EC"/>
</dbReference>
<dbReference type="InterPro" id="IPR015340">
    <property type="entry name" value="A_amylase_C_dom"/>
</dbReference>
<dbReference type="SUPFAM" id="SSF49452">
    <property type="entry name" value="Starch-binding domain-like"/>
    <property type="match status" value="1"/>
</dbReference>
<dbReference type="PANTHER" id="PTHR10357:SF215">
    <property type="entry name" value="ALPHA-AMYLASE 1"/>
    <property type="match status" value="1"/>
</dbReference>
<dbReference type="Gene3D" id="3.20.20.80">
    <property type="entry name" value="Glycosidases"/>
    <property type="match status" value="1"/>
</dbReference>
<keyword evidence="12" id="KW-0326">Glycosidase</keyword>
<dbReference type="CDD" id="cd11319">
    <property type="entry name" value="AmyAc_euk_AmyA"/>
    <property type="match status" value="1"/>
</dbReference>
<reference evidence="15" key="1">
    <citation type="journal article" date="2023" name="Mol. Phylogenet. Evol.">
        <title>Genome-scale phylogeny and comparative genomics of the fungal order Sordariales.</title>
        <authorList>
            <person name="Hensen N."/>
            <person name="Bonometti L."/>
            <person name="Westerberg I."/>
            <person name="Brannstrom I.O."/>
            <person name="Guillou S."/>
            <person name="Cros-Aarteil S."/>
            <person name="Calhoun S."/>
            <person name="Haridas S."/>
            <person name="Kuo A."/>
            <person name="Mondo S."/>
            <person name="Pangilinan J."/>
            <person name="Riley R."/>
            <person name="LaButti K."/>
            <person name="Andreopoulos B."/>
            <person name="Lipzen A."/>
            <person name="Chen C."/>
            <person name="Yan M."/>
            <person name="Daum C."/>
            <person name="Ng V."/>
            <person name="Clum A."/>
            <person name="Steindorff A."/>
            <person name="Ohm R.A."/>
            <person name="Martin F."/>
            <person name="Silar P."/>
            <person name="Natvig D.O."/>
            <person name="Lalanne C."/>
            <person name="Gautier V."/>
            <person name="Ament-Velasquez S.L."/>
            <person name="Kruys A."/>
            <person name="Hutchinson M.I."/>
            <person name="Powell A.J."/>
            <person name="Barry K."/>
            <person name="Miller A.N."/>
            <person name="Grigoriev I.V."/>
            <person name="Debuchy R."/>
            <person name="Gladieux P."/>
            <person name="Hiltunen Thoren M."/>
            <person name="Johannesson H."/>
        </authorList>
    </citation>
    <scope>NUCLEOTIDE SEQUENCE</scope>
    <source>
        <strain evidence="15">PSN293</strain>
    </source>
</reference>
<dbReference type="FunFam" id="3.20.20.80:FF:000120">
    <property type="entry name" value="Alpha-amylase A"/>
    <property type="match status" value="1"/>
</dbReference>
<comment type="similarity">
    <text evidence="3">Belongs to the glycosyl hydrolase 13 family.</text>
</comment>
<evidence type="ECO:0000256" key="13">
    <source>
        <dbReference type="ARBA" id="ARBA00023326"/>
    </source>
</evidence>
<dbReference type="InterPro" id="IPR013784">
    <property type="entry name" value="Carb-bd-like_fold"/>
</dbReference>
<dbReference type="EMBL" id="MU858218">
    <property type="protein sequence ID" value="KAK4209051.1"/>
    <property type="molecule type" value="Genomic_DNA"/>
</dbReference>
<keyword evidence="13" id="KW-0624">Polysaccharide degradation</keyword>
<evidence type="ECO:0000256" key="7">
    <source>
        <dbReference type="ARBA" id="ARBA00022801"/>
    </source>
</evidence>
<dbReference type="GO" id="GO:2001070">
    <property type="term" value="F:starch binding"/>
    <property type="evidence" value="ECO:0007669"/>
    <property type="project" value="InterPro"/>
</dbReference>
<keyword evidence="7 15" id="KW-0378">Hydrolase</keyword>
<dbReference type="GO" id="GO:0000272">
    <property type="term" value="P:polysaccharide catabolic process"/>
    <property type="evidence" value="ECO:0007669"/>
    <property type="project" value="UniProtKB-KW"/>
</dbReference>
<reference evidence="15" key="2">
    <citation type="submission" date="2023-05" db="EMBL/GenBank/DDBJ databases">
        <authorList>
            <consortium name="Lawrence Berkeley National Laboratory"/>
            <person name="Steindorff A."/>
            <person name="Hensen N."/>
            <person name="Bonometti L."/>
            <person name="Westerberg I."/>
            <person name="Brannstrom I.O."/>
            <person name="Guillou S."/>
            <person name="Cros-Aarteil S."/>
            <person name="Calhoun S."/>
            <person name="Haridas S."/>
            <person name="Kuo A."/>
            <person name="Mondo S."/>
            <person name="Pangilinan J."/>
            <person name="Riley R."/>
            <person name="Labutti K."/>
            <person name="Andreopoulos B."/>
            <person name="Lipzen A."/>
            <person name="Chen C."/>
            <person name="Yanf M."/>
            <person name="Daum C."/>
            <person name="Ng V."/>
            <person name="Clum A."/>
            <person name="Ohm R."/>
            <person name="Martin F."/>
            <person name="Silar P."/>
            <person name="Natvig D."/>
            <person name="Lalanne C."/>
            <person name="Gautier V."/>
            <person name="Ament-Velasquez S.L."/>
            <person name="Kruys A."/>
            <person name="Hutchinson M.I."/>
            <person name="Powell A.J."/>
            <person name="Barry K."/>
            <person name="Miller A.N."/>
            <person name="Grigoriev I.V."/>
            <person name="Debuchy R."/>
            <person name="Gladieux P."/>
            <person name="Thoren M.H."/>
            <person name="Johannesson H."/>
        </authorList>
    </citation>
    <scope>NUCLEOTIDE SEQUENCE</scope>
    <source>
        <strain evidence="15">PSN293</strain>
    </source>
</reference>
<accession>A0AAN6XYQ9</accession>
<keyword evidence="5" id="KW-0479">Metal-binding</keyword>
<evidence type="ECO:0000256" key="4">
    <source>
        <dbReference type="ARBA" id="ARBA00012595"/>
    </source>
</evidence>
<comment type="cofactor">
    <cofactor evidence="2">
        <name>Ca(2+)</name>
        <dbReference type="ChEBI" id="CHEBI:29108"/>
    </cofactor>
</comment>
<dbReference type="CDD" id="cd05811">
    <property type="entry name" value="CBM20_glucoamylase"/>
    <property type="match status" value="1"/>
</dbReference>
<evidence type="ECO:0000259" key="14">
    <source>
        <dbReference type="PROSITE" id="PS51166"/>
    </source>
</evidence>
<keyword evidence="16" id="KW-1185">Reference proteome</keyword>
<evidence type="ECO:0000313" key="15">
    <source>
        <dbReference type="EMBL" id="KAK4209051.1"/>
    </source>
</evidence>
<dbReference type="Proteomes" id="UP001301769">
    <property type="component" value="Unassembled WGS sequence"/>
</dbReference>
<dbReference type="FunFam" id="2.60.40.10:FF:000552">
    <property type="entry name" value="Related to glucoamylase"/>
    <property type="match status" value="1"/>
</dbReference>
<evidence type="ECO:0000256" key="6">
    <source>
        <dbReference type="ARBA" id="ARBA00022729"/>
    </source>
</evidence>
<dbReference type="Pfam" id="PF00128">
    <property type="entry name" value="Alpha-amylase"/>
    <property type="match status" value="1"/>
</dbReference>
<comment type="caution">
    <text evidence="15">The sequence shown here is derived from an EMBL/GenBank/DDBJ whole genome shotgun (WGS) entry which is preliminary data.</text>
</comment>
<comment type="catalytic activity">
    <reaction evidence="1">
        <text>Endohydrolysis of (1-&gt;4)-alpha-D-glucosidic linkages in polysaccharides containing three or more (1-&gt;4)-alpha-linked D-glucose units.</text>
        <dbReference type="EC" id="3.2.1.1"/>
    </reaction>
</comment>
<evidence type="ECO:0000256" key="12">
    <source>
        <dbReference type="ARBA" id="ARBA00023295"/>
    </source>
</evidence>
<dbReference type="Gene3D" id="2.60.40.10">
    <property type="entry name" value="Immunoglobulins"/>
    <property type="match status" value="1"/>
</dbReference>
<dbReference type="EC" id="3.2.1.1" evidence="4"/>
<name>A0AAN6XYQ9_9PEZI</name>
<keyword evidence="10" id="KW-0325">Glycoprotein</keyword>
<evidence type="ECO:0000256" key="1">
    <source>
        <dbReference type="ARBA" id="ARBA00000548"/>
    </source>
</evidence>
<keyword evidence="6" id="KW-0732">Signal</keyword>
<dbReference type="InterPro" id="IPR002044">
    <property type="entry name" value="CBM20"/>
</dbReference>
<proteinExistence type="inferred from homology"/>
<feature type="domain" description="CBM20" evidence="14">
    <location>
        <begin position="528"/>
        <end position="633"/>
    </location>
</feature>
<evidence type="ECO:0000313" key="16">
    <source>
        <dbReference type="Proteomes" id="UP001301769"/>
    </source>
</evidence>
<dbReference type="InterPro" id="IPR013783">
    <property type="entry name" value="Ig-like_fold"/>
</dbReference>
<dbReference type="GO" id="GO:0005509">
    <property type="term" value="F:calcium ion binding"/>
    <property type="evidence" value="ECO:0007669"/>
    <property type="project" value="InterPro"/>
</dbReference>
<evidence type="ECO:0000256" key="9">
    <source>
        <dbReference type="ARBA" id="ARBA00023157"/>
    </source>
</evidence>
<evidence type="ECO:0000256" key="5">
    <source>
        <dbReference type="ARBA" id="ARBA00022723"/>
    </source>
</evidence>
<evidence type="ECO:0000256" key="11">
    <source>
        <dbReference type="ARBA" id="ARBA00023277"/>
    </source>
</evidence>
<evidence type="ECO:0000256" key="3">
    <source>
        <dbReference type="ARBA" id="ARBA00008061"/>
    </source>
</evidence>
<sequence length="633" mass="68253">MRSFEPVRLVTAAVAVISTLGGMASALTAAEWRKQSIYQVMTDRFARSDLSTTARCDTSEQVNCGGTWRGLMSKLDYIQGMGFTAVWISPVVKQVDGVTKDGSSYHGYWARDIWSLNPAFGTSADLAALSAALHARGMYLMVDVVTNHMAYVGCGSCVDYSIFSPFSSPSYFHPPCGIDYNSQSSVEVCWQGSDTVSLPDLRTEDENVRRIWNEWISNLVSTYQIDGIRIDSAKHVEASFYSGFDSAAGVFAIGEVYSGDPVYLAPYQRYIEGLLDYASVYWITRAFQSTSGSISGLVDGLARLKNLAIDLSLYGSFLENHDLPRFPSLTRDMALAKNAIAFTMLKDGIPIIYQGQEQHYAGGDTPYNREALWLSGYPTTSELYTWIAKLNRIRNHAIAQYSTGYLSYGANIIYSDSRTVAMRKGTAGNQIIGVFTNAGASYSYLALTLSSSATGFTANQQLVDVMSCTALTTDSNGSVVVNLTGGIPRVIYPLARLSGSGICPSLGETMSTTLTTSTVSPTATPLPSCSFPTVSVTFNGQVRTVFGETVKIVGNTPSLGSWNTANAVPLDAANYTSSNPLWSGKISIAPSTAIQYKFIKVSSLGAVTWEADPNHTYTVSCAAAATVSSSWQG</sequence>
<dbReference type="SMART" id="SM00642">
    <property type="entry name" value="Aamy"/>
    <property type="match status" value="1"/>
</dbReference>
<evidence type="ECO:0000256" key="10">
    <source>
        <dbReference type="ARBA" id="ARBA00023180"/>
    </source>
</evidence>
<organism evidence="15 16">
    <name type="scientific">Rhypophila decipiens</name>
    <dbReference type="NCBI Taxonomy" id="261697"/>
    <lineage>
        <taxon>Eukaryota</taxon>
        <taxon>Fungi</taxon>
        <taxon>Dikarya</taxon>
        <taxon>Ascomycota</taxon>
        <taxon>Pezizomycotina</taxon>
        <taxon>Sordariomycetes</taxon>
        <taxon>Sordariomycetidae</taxon>
        <taxon>Sordariales</taxon>
        <taxon>Naviculisporaceae</taxon>
        <taxon>Rhypophila</taxon>
    </lineage>
</organism>
<dbReference type="InterPro" id="IPR034836">
    <property type="entry name" value="CBM20_glucoamylase"/>
</dbReference>
<protein>
    <recommendedName>
        <fullName evidence="4">alpha-amylase</fullName>
        <ecNumber evidence="4">3.2.1.1</ecNumber>
    </recommendedName>
</protein>
<dbReference type="AlphaFoldDB" id="A0AAN6XYQ9"/>
<dbReference type="InterPro" id="IPR013780">
    <property type="entry name" value="Glyco_hydro_b"/>
</dbReference>
<dbReference type="SUPFAM" id="SSF51445">
    <property type="entry name" value="(Trans)glycosidases"/>
    <property type="match status" value="1"/>
</dbReference>
<keyword evidence="8" id="KW-0106">Calcium</keyword>
<dbReference type="Pfam" id="PF00686">
    <property type="entry name" value="CBM_20"/>
    <property type="match status" value="1"/>
</dbReference>
<dbReference type="SMART" id="SM01065">
    <property type="entry name" value="CBM_2"/>
    <property type="match status" value="1"/>
</dbReference>
<dbReference type="InterPro" id="IPR017853">
    <property type="entry name" value="GH"/>
</dbReference>